<dbReference type="FunFam" id="3.20.20.70:FF:000071">
    <property type="entry name" value="Hydroxymethylglutaryl-CoA lyase"/>
    <property type="match status" value="1"/>
</dbReference>
<evidence type="ECO:0000256" key="2">
    <source>
        <dbReference type="ARBA" id="ARBA00022723"/>
    </source>
</evidence>
<dbReference type="GO" id="GO:0046951">
    <property type="term" value="P:ketone body biosynthetic process"/>
    <property type="evidence" value="ECO:0007669"/>
    <property type="project" value="TreeGrafter"/>
</dbReference>
<organism evidence="5 6">
    <name type="scientific">Microvenator marinus</name>
    <dbReference type="NCBI Taxonomy" id="2600177"/>
    <lineage>
        <taxon>Bacteria</taxon>
        <taxon>Deltaproteobacteria</taxon>
        <taxon>Bradymonadales</taxon>
        <taxon>Microvenatoraceae</taxon>
        <taxon>Microvenator</taxon>
    </lineage>
</organism>
<keyword evidence="2" id="KW-0479">Metal-binding</keyword>
<evidence type="ECO:0000259" key="4">
    <source>
        <dbReference type="PROSITE" id="PS50991"/>
    </source>
</evidence>
<dbReference type="RefSeq" id="WP_146961746.1">
    <property type="nucleotide sequence ID" value="NZ_CP042467.1"/>
</dbReference>
<gene>
    <name evidence="5" type="ORF">FRD01_17000</name>
</gene>
<dbReference type="PANTHER" id="PTHR42738:SF7">
    <property type="entry name" value="HYDROXYMETHYLGLUTARYL-COA LYASE"/>
    <property type="match status" value="1"/>
</dbReference>
<dbReference type="Pfam" id="PF00682">
    <property type="entry name" value="HMGL-like"/>
    <property type="match status" value="1"/>
</dbReference>
<dbReference type="KEGG" id="bbae:FRD01_17000"/>
<feature type="domain" description="Pyruvate carboxyltransferase" evidence="4">
    <location>
        <begin position="5"/>
        <end position="272"/>
    </location>
</feature>
<reference evidence="5 6" key="1">
    <citation type="submission" date="2019-08" db="EMBL/GenBank/DDBJ databases">
        <authorList>
            <person name="Liang Q."/>
        </authorList>
    </citation>
    <scope>NUCLEOTIDE SEQUENCE [LARGE SCALE GENOMIC DNA]</scope>
    <source>
        <strain evidence="5 6">V1718</strain>
    </source>
</reference>
<keyword evidence="6" id="KW-1185">Reference proteome</keyword>
<dbReference type="Gene3D" id="3.20.20.70">
    <property type="entry name" value="Aldolase class I"/>
    <property type="match status" value="1"/>
</dbReference>
<proteinExistence type="inferred from homology"/>
<dbReference type="CDD" id="cd07938">
    <property type="entry name" value="DRE_TIM_HMGL"/>
    <property type="match status" value="1"/>
</dbReference>
<dbReference type="EMBL" id="CP042467">
    <property type="protein sequence ID" value="QED28906.1"/>
    <property type="molecule type" value="Genomic_DNA"/>
</dbReference>
<dbReference type="OrthoDB" id="9784013at2"/>
<dbReference type="PROSITE" id="PS50991">
    <property type="entry name" value="PYR_CT"/>
    <property type="match status" value="1"/>
</dbReference>
<dbReference type="AlphaFoldDB" id="A0A5B8XZ20"/>
<dbReference type="PANTHER" id="PTHR42738">
    <property type="entry name" value="HYDROXYMETHYLGLUTARYL-COA LYASE"/>
    <property type="match status" value="1"/>
</dbReference>
<evidence type="ECO:0000313" key="5">
    <source>
        <dbReference type="EMBL" id="QED28906.1"/>
    </source>
</evidence>
<protein>
    <submittedName>
        <fullName evidence="5">Hydroxymethylglutaryl-CoA lyase</fullName>
    </submittedName>
</protein>
<dbReference type="InterPro" id="IPR013785">
    <property type="entry name" value="Aldolase_TIM"/>
</dbReference>
<dbReference type="SUPFAM" id="SSF51569">
    <property type="entry name" value="Aldolase"/>
    <property type="match status" value="1"/>
</dbReference>
<dbReference type="Proteomes" id="UP000321595">
    <property type="component" value="Chromosome"/>
</dbReference>
<dbReference type="InterPro" id="IPR043594">
    <property type="entry name" value="HMGL"/>
</dbReference>
<evidence type="ECO:0000256" key="3">
    <source>
        <dbReference type="ARBA" id="ARBA00023239"/>
    </source>
</evidence>
<accession>A0A5B8XZ20</accession>
<dbReference type="GO" id="GO:0006552">
    <property type="term" value="P:L-leucine catabolic process"/>
    <property type="evidence" value="ECO:0007669"/>
    <property type="project" value="TreeGrafter"/>
</dbReference>
<evidence type="ECO:0000313" key="6">
    <source>
        <dbReference type="Proteomes" id="UP000321595"/>
    </source>
</evidence>
<sequence>MQNDVSVFEVGPRDGLQNESVLLPVEQKVALIHKLVDGGLKHVEIGSFVHPKWVPQMADTDEVARTIEKKPGVAYWALVPNMRGLERAIDAGIKHVAFFMSSSETHNQKNINRSISESLVAMEELFKLALSEKLQIRAYISTVFGCPFEGEVDFDRVLKIGDRLLELGAQQISLGDTTGMGRPLQVQEGSKRAVERWDSDRVALHLHDTSGLGQTNAFAGYLSGIRAFDSSVGGLGGCPYAPGAPGNLATQTLVNLLESLGRPTGISRDSLRETTQWLEDDIGFNLTQRRSL</sequence>
<dbReference type="GO" id="GO:0004419">
    <property type="term" value="F:hydroxymethylglutaryl-CoA lyase activity"/>
    <property type="evidence" value="ECO:0007669"/>
    <property type="project" value="TreeGrafter"/>
</dbReference>
<evidence type="ECO:0000256" key="1">
    <source>
        <dbReference type="ARBA" id="ARBA00009405"/>
    </source>
</evidence>
<dbReference type="InterPro" id="IPR000891">
    <property type="entry name" value="PYR_CT"/>
</dbReference>
<name>A0A5B8XZ20_9DELT</name>
<dbReference type="GO" id="GO:0046872">
    <property type="term" value="F:metal ion binding"/>
    <property type="evidence" value="ECO:0007669"/>
    <property type="project" value="UniProtKB-KW"/>
</dbReference>
<dbReference type="NCBIfam" id="NF004283">
    <property type="entry name" value="PRK05692.1"/>
    <property type="match status" value="1"/>
</dbReference>
<comment type="similarity">
    <text evidence="1">Belongs to the HMG-CoA lyase family.</text>
</comment>
<keyword evidence="3 5" id="KW-0456">Lyase</keyword>